<dbReference type="EMBL" id="JAUSUG010000007">
    <property type="protein sequence ID" value="MDQ0254807.1"/>
    <property type="molecule type" value="Genomic_DNA"/>
</dbReference>
<accession>A0ABT9ZU88</accession>
<gene>
    <name evidence="1" type="ORF">J2S74_002186</name>
</gene>
<comment type="caution">
    <text evidence="1">The sequence shown here is derived from an EMBL/GenBank/DDBJ whole genome shotgun (WGS) entry which is preliminary data.</text>
</comment>
<name>A0ABT9ZU88_9BACI</name>
<protein>
    <recommendedName>
        <fullName evidence="3">Bacterial Pleckstrin homology domain-containing protein</fullName>
    </recommendedName>
</protein>
<evidence type="ECO:0008006" key="3">
    <source>
        <dbReference type="Google" id="ProtNLM"/>
    </source>
</evidence>
<dbReference type="RefSeq" id="WP_307325268.1">
    <property type="nucleotide sequence ID" value="NZ_JAUSUG010000007.1"/>
</dbReference>
<reference evidence="1 2" key="1">
    <citation type="submission" date="2023-07" db="EMBL/GenBank/DDBJ databases">
        <title>Genomic Encyclopedia of Type Strains, Phase IV (KMG-IV): sequencing the most valuable type-strain genomes for metagenomic binning, comparative biology and taxonomic classification.</title>
        <authorList>
            <person name="Goeker M."/>
        </authorList>
    </citation>
    <scope>NUCLEOTIDE SEQUENCE [LARGE SCALE GENOMIC DNA]</scope>
    <source>
        <strain evidence="1 2">DSM 9768</strain>
    </source>
</reference>
<sequence>MIKKADVLSRLRTLIGKELTEENLHEALYCEPKHEGILRRFRKGTQTYVTYKLIVSDDMNVPSYATITVPGNPHSFHLDLKKENGKFIIQTDPKINYTY</sequence>
<dbReference type="Proteomes" id="UP001230005">
    <property type="component" value="Unassembled WGS sequence"/>
</dbReference>
<evidence type="ECO:0000313" key="1">
    <source>
        <dbReference type="EMBL" id="MDQ0254807.1"/>
    </source>
</evidence>
<proteinExistence type="predicted"/>
<evidence type="ECO:0000313" key="2">
    <source>
        <dbReference type="Proteomes" id="UP001230005"/>
    </source>
</evidence>
<organism evidence="1 2">
    <name type="scientific">Evansella vedderi</name>
    <dbReference type="NCBI Taxonomy" id="38282"/>
    <lineage>
        <taxon>Bacteria</taxon>
        <taxon>Bacillati</taxon>
        <taxon>Bacillota</taxon>
        <taxon>Bacilli</taxon>
        <taxon>Bacillales</taxon>
        <taxon>Bacillaceae</taxon>
        <taxon>Evansella</taxon>
    </lineage>
</organism>
<keyword evidence="2" id="KW-1185">Reference proteome</keyword>